<dbReference type="GO" id="GO:0006777">
    <property type="term" value="P:Mo-molybdopterin cofactor biosynthetic process"/>
    <property type="evidence" value="ECO:0007669"/>
    <property type="project" value="UniProtKB-UniRule"/>
</dbReference>
<dbReference type="SUPFAM" id="SSF63882">
    <property type="entry name" value="MoeA N-terminal region -like"/>
    <property type="match status" value="1"/>
</dbReference>
<dbReference type="Gene3D" id="2.170.190.11">
    <property type="entry name" value="Molybdopterin biosynthesis moea protein, domain 3"/>
    <property type="match status" value="1"/>
</dbReference>
<comment type="catalytic activity">
    <reaction evidence="3">
        <text>adenylyl-molybdopterin + molybdate = Mo-molybdopterin + AMP + H(+)</text>
        <dbReference type="Rhea" id="RHEA:35047"/>
        <dbReference type="ChEBI" id="CHEBI:15378"/>
        <dbReference type="ChEBI" id="CHEBI:36264"/>
        <dbReference type="ChEBI" id="CHEBI:62727"/>
        <dbReference type="ChEBI" id="CHEBI:71302"/>
        <dbReference type="ChEBI" id="CHEBI:456215"/>
    </reaction>
</comment>
<keyword evidence="2 3" id="KW-0501">Molybdenum cofactor biosynthesis</keyword>
<dbReference type="PANTHER" id="PTHR10192">
    <property type="entry name" value="MOLYBDOPTERIN BIOSYNTHESIS PROTEIN"/>
    <property type="match status" value="1"/>
</dbReference>
<name>A0AA48M9K6_9BACL</name>
<dbReference type="EC" id="2.10.1.1" evidence="3"/>
<keyword evidence="7" id="KW-1185">Reference proteome</keyword>
<dbReference type="GO" id="GO:0005829">
    <property type="term" value="C:cytosol"/>
    <property type="evidence" value="ECO:0007669"/>
    <property type="project" value="TreeGrafter"/>
</dbReference>
<evidence type="ECO:0000313" key="6">
    <source>
        <dbReference type="EMBL" id="CAJ1003799.1"/>
    </source>
</evidence>
<evidence type="ECO:0000313" key="7">
    <source>
        <dbReference type="Proteomes" id="UP001189619"/>
    </source>
</evidence>
<dbReference type="AlphaFoldDB" id="A0AA48M9K6"/>
<feature type="region of interest" description="Disordered" evidence="4">
    <location>
        <begin position="145"/>
        <end position="167"/>
    </location>
</feature>
<comment type="similarity">
    <text evidence="3">Belongs to the MoeA family.</text>
</comment>
<proteinExistence type="inferred from homology"/>
<comment type="pathway">
    <text evidence="1 3">Cofactor biosynthesis; molybdopterin biosynthesis.</text>
</comment>
<sequence>MHVQRQTISVEEALRRLLADLTPLPEEQVGIGEAYGRTLAQNLAATCDMPPFDRSPLDGFAVRAADTAGATPDQPVRLRVLETVGAGQVPRQTVTAGTAVRIMTGAMIPPGADAVIMFEQTEQPGRQLEWVGVKRALRTGENISRRGKKSLPARAWPGRERGSTRGSWPCWRRLATRRFRSSADHASD</sequence>
<dbReference type="Gene3D" id="3.90.105.10">
    <property type="entry name" value="Molybdopterin biosynthesis moea protein, domain 2"/>
    <property type="match status" value="1"/>
</dbReference>
<evidence type="ECO:0000256" key="2">
    <source>
        <dbReference type="ARBA" id="ARBA00023150"/>
    </source>
</evidence>
<reference evidence="6" key="1">
    <citation type="submission" date="2023-07" db="EMBL/GenBank/DDBJ databases">
        <authorList>
            <person name="Ivanov I."/>
            <person name="Teneva D."/>
            <person name="Stoikov I."/>
        </authorList>
    </citation>
    <scope>NUCLEOTIDE SEQUENCE</scope>
    <source>
        <strain evidence="6">4475</strain>
    </source>
</reference>
<keyword evidence="3" id="KW-0808">Transferase</keyword>
<evidence type="ECO:0000259" key="5">
    <source>
        <dbReference type="Pfam" id="PF03453"/>
    </source>
</evidence>
<protein>
    <recommendedName>
        <fullName evidence="3">Molybdopterin molybdenumtransferase</fullName>
        <ecNumber evidence="3">2.10.1.1</ecNumber>
    </recommendedName>
</protein>
<dbReference type="EMBL" id="OY569118">
    <property type="protein sequence ID" value="CAJ1003799.1"/>
    <property type="molecule type" value="Genomic_DNA"/>
</dbReference>
<comment type="function">
    <text evidence="3">Catalyzes the insertion of molybdate into adenylated molybdopterin with the concomitant release of AMP.</text>
</comment>
<feature type="domain" description="MoeA N-terminal and linker" evidence="5">
    <location>
        <begin position="8"/>
        <end position="148"/>
    </location>
</feature>
<evidence type="ECO:0000256" key="4">
    <source>
        <dbReference type="SAM" id="MobiDB-lite"/>
    </source>
</evidence>
<dbReference type="RefSeq" id="WP_304414602.1">
    <property type="nucleotide sequence ID" value="NZ_OY569118.1"/>
</dbReference>
<dbReference type="GO" id="GO:0061599">
    <property type="term" value="F:molybdopterin molybdotransferase activity"/>
    <property type="evidence" value="ECO:0007669"/>
    <property type="project" value="UniProtKB-UniRule"/>
</dbReference>
<keyword evidence="3" id="KW-0500">Molybdenum</keyword>
<dbReference type="Proteomes" id="UP001189619">
    <property type="component" value="Chromosome"/>
</dbReference>
<dbReference type="FunFam" id="2.170.190.11:FF:000001">
    <property type="entry name" value="Molybdopterin molybdenumtransferase"/>
    <property type="match status" value="1"/>
</dbReference>
<evidence type="ECO:0000256" key="1">
    <source>
        <dbReference type="ARBA" id="ARBA00005046"/>
    </source>
</evidence>
<comment type="cofactor">
    <cofactor evidence="3">
        <name>Mg(2+)</name>
        <dbReference type="ChEBI" id="CHEBI:18420"/>
    </cofactor>
</comment>
<keyword evidence="3" id="KW-0479">Metal-binding</keyword>
<dbReference type="InterPro" id="IPR036135">
    <property type="entry name" value="MoeA_linker/N_sf"/>
</dbReference>
<keyword evidence="3" id="KW-0460">Magnesium</keyword>
<dbReference type="Pfam" id="PF03453">
    <property type="entry name" value="MoeA_N"/>
    <property type="match status" value="1"/>
</dbReference>
<dbReference type="InterPro" id="IPR038987">
    <property type="entry name" value="MoeA-like"/>
</dbReference>
<gene>
    <name evidence="6" type="ORF">BSPP4475_15865</name>
</gene>
<organism evidence="6 7">
    <name type="scientific">Brevibacillus aydinogluensis</name>
    <dbReference type="NCBI Taxonomy" id="927786"/>
    <lineage>
        <taxon>Bacteria</taxon>
        <taxon>Bacillati</taxon>
        <taxon>Bacillota</taxon>
        <taxon>Bacilli</taxon>
        <taxon>Bacillales</taxon>
        <taxon>Paenibacillaceae</taxon>
        <taxon>Brevibacillus</taxon>
    </lineage>
</organism>
<dbReference type="PANTHER" id="PTHR10192:SF5">
    <property type="entry name" value="GEPHYRIN"/>
    <property type="match status" value="1"/>
</dbReference>
<dbReference type="KEGG" id="bayd:BSPP4475_15865"/>
<accession>A0AA48M9K6</accession>
<dbReference type="InterPro" id="IPR005110">
    <property type="entry name" value="MoeA_linker/N"/>
</dbReference>
<evidence type="ECO:0000256" key="3">
    <source>
        <dbReference type="RuleBase" id="RU365090"/>
    </source>
</evidence>
<dbReference type="GO" id="GO:0046872">
    <property type="term" value="F:metal ion binding"/>
    <property type="evidence" value="ECO:0007669"/>
    <property type="project" value="UniProtKB-UniRule"/>
</dbReference>